<evidence type="ECO:0000313" key="9">
    <source>
        <dbReference type="EMBL" id="SGZ41281.1"/>
    </source>
</evidence>
<feature type="compositionally biased region" description="Basic and acidic residues" evidence="8">
    <location>
        <begin position="886"/>
        <end position="906"/>
    </location>
</feature>
<dbReference type="GO" id="GO:0006896">
    <property type="term" value="P:Golgi to vacuole transport"/>
    <property type="evidence" value="ECO:0007669"/>
    <property type="project" value="TreeGrafter"/>
</dbReference>
<dbReference type="EMBL" id="FQNF01000091">
    <property type="protein sequence ID" value="SGZ41281.1"/>
    <property type="molecule type" value="Genomic_DNA"/>
</dbReference>
<dbReference type="GO" id="GO:0005829">
    <property type="term" value="C:cytosol"/>
    <property type="evidence" value="ECO:0007669"/>
    <property type="project" value="GOC"/>
</dbReference>
<dbReference type="GO" id="GO:0015031">
    <property type="term" value="P:protein transport"/>
    <property type="evidence" value="ECO:0007669"/>
    <property type="project" value="UniProtKB-KW"/>
</dbReference>
<gene>
    <name evidence="9" type="ORF">HGUI_03481</name>
</gene>
<evidence type="ECO:0000256" key="4">
    <source>
        <dbReference type="ARBA" id="ARBA00022927"/>
    </source>
</evidence>
<evidence type="ECO:0000256" key="2">
    <source>
        <dbReference type="ARBA" id="ARBA00009150"/>
    </source>
</evidence>
<dbReference type="InterPro" id="IPR039745">
    <property type="entry name" value="Vps54"/>
</dbReference>
<keyword evidence="10" id="KW-1185">Reference proteome</keyword>
<evidence type="ECO:0000256" key="8">
    <source>
        <dbReference type="SAM" id="MobiDB-lite"/>
    </source>
</evidence>
<keyword evidence="4" id="KW-0653">Protein transport</keyword>
<proteinExistence type="inferred from homology"/>
<feature type="region of interest" description="Disordered" evidence="8">
    <location>
        <begin position="864"/>
        <end position="949"/>
    </location>
</feature>
<evidence type="ECO:0000256" key="5">
    <source>
        <dbReference type="ARBA" id="ARBA00023034"/>
    </source>
</evidence>
<dbReference type="PANTHER" id="PTHR12965:SF0">
    <property type="entry name" value="VACUOLAR PROTEIN SORTING-ASSOCIATED PROTEIN 54"/>
    <property type="match status" value="1"/>
</dbReference>
<evidence type="ECO:0000256" key="7">
    <source>
        <dbReference type="SAM" id="Coils"/>
    </source>
</evidence>
<dbReference type="OrthoDB" id="10259024at2759"/>
<feature type="coiled-coil region" evidence="7">
    <location>
        <begin position="292"/>
        <end position="319"/>
    </location>
</feature>
<comment type="similarity">
    <text evidence="2">Belongs to the VPS54 family.</text>
</comment>
<sequence length="949" mass="109833">MNEQSGLMAAPIMTKGQSEMITFRKSIDTRPSRSVLSSPKPMVNNKDISEKLKDKPFINKQIDTSAVDSYSPILNQKSRDDEGMLAGVNSNKNVDFFDDDNNDYTNSIYQTIMNMENKHWFQRPATYEIPQTKLSSNNEDDFMSDDSWRDELKAYLNNVGDLIEEYESIKNDNIKNTTDDVEISVSEANILEAFKDDKFNLKDMYYKNKLKSFGNGDDQMLLKRLKGMLFKIENIHKKYISSHTKEIQNSYKDILDIKKQLLHFEKLIHEEINKTNKTLQEDIITEETYLNMKLKLNNIQRLENELVNIDSLIDKITALCDKYHMECEENENLLAFENLEKYLKDINELDDELNKNVLFERVPLLKAKRDILMNLKLEVGGKLRLQFVKILESDLESYHNNQFKDPSTILNIMDADADWPELKFEPSFKTVLNGYVDNLCRNDLLITAYKMYCDRIINKCRELVKDSLPKPKEDEPVVVKMSQLIVNMTPLEFNNLVDYVLSTSLIYFKRLYEQQKLLLDLGINALDKNPSMQNEALDSSYFLKLDIRAGINESIRIVQLRMAKIITCRSSINARLNYKNFLKLRLTMCNFSRQCEQLTGEILTINLNDVIVVHTEEYQKLLCERLNKRVRTFVEQREDWMPTIVTADIQKSVNEIFLSNEIIPDDWYITMTTSLDNKTNTSGDKKSIVINEKTYVSSATLIEVIKIIKEVLIVSNNLPVKYMHSLEYGLLKILADFDRVSLKSLISNPSILNTNTLGSSNNGNNTQNNSFFVNLNNNHNININSIIFKDKEKNYTILSETLECIKEIIPKIKAYFNGKTKNSGTKMVNNTKMIVNPNQGRLKTNKFYDNIMINYDRTAGLIFRSNIPPPSEDTPDESLTKVAQRKSLDESKEPVNSKNQDVKTDEPSNDNENTETKEKNDEKIEVLEDKELMVEESNEDVGVKEDEVV</sequence>
<dbReference type="AlphaFoldDB" id="A0A1L0CRU8"/>
<comment type="subcellular location">
    <subcellularLocation>
        <location evidence="1">Golgi apparatus</location>
        <location evidence="1">trans-Golgi network</location>
    </subcellularLocation>
</comment>
<dbReference type="Proteomes" id="UP000183365">
    <property type="component" value="Unassembled WGS sequence"/>
</dbReference>
<organism evidence="9 10">
    <name type="scientific">Hanseniaspora guilliermondii</name>
    <dbReference type="NCBI Taxonomy" id="56406"/>
    <lineage>
        <taxon>Eukaryota</taxon>
        <taxon>Fungi</taxon>
        <taxon>Dikarya</taxon>
        <taxon>Ascomycota</taxon>
        <taxon>Saccharomycotina</taxon>
        <taxon>Saccharomycetes</taxon>
        <taxon>Saccharomycodales</taxon>
        <taxon>Saccharomycodaceae</taxon>
        <taxon>Hanseniaspora</taxon>
    </lineage>
</organism>
<dbReference type="VEuPathDB" id="FungiDB:HGUI_03481"/>
<keyword evidence="3" id="KW-0813">Transport</keyword>
<dbReference type="GO" id="GO:0042147">
    <property type="term" value="P:retrograde transport, endosome to Golgi"/>
    <property type="evidence" value="ECO:0007669"/>
    <property type="project" value="InterPro"/>
</dbReference>
<evidence type="ECO:0008006" key="11">
    <source>
        <dbReference type="Google" id="ProtNLM"/>
    </source>
</evidence>
<name>A0A1L0CRU8_9ASCO</name>
<dbReference type="GO" id="GO:0019905">
    <property type="term" value="F:syntaxin binding"/>
    <property type="evidence" value="ECO:0007669"/>
    <property type="project" value="TreeGrafter"/>
</dbReference>
<reference evidence="10" key="1">
    <citation type="submission" date="2016-11" db="EMBL/GenBank/DDBJ databases">
        <authorList>
            <person name="Guldener U."/>
        </authorList>
    </citation>
    <scope>NUCLEOTIDE SEQUENCE [LARGE SCALE GENOMIC DNA]</scope>
</reference>
<dbReference type="PANTHER" id="PTHR12965">
    <property type="entry name" value="VACUOLAR PROTEIN SORTING 54"/>
    <property type="match status" value="1"/>
</dbReference>
<evidence type="ECO:0000256" key="1">
    <source>
        <dbReference type="ARBA" id="ARBA00004601"/>
    </source>
</evidence>
<protein>
    <recommendedName>
        <fullName evidence="11">Vacuolar protein sorting-associated protein 54 C-terminal domain-containing protein</fullName>
    </recommendedName>
</protein>
<accession>A0A1L0CRU8</accession>
<dbReference type="GO" id="GO:0000938">
    <property type="term" value="C:GARP complex"/>
    <property type="evidence" value="ECO:0007669"/>
    <property type="project" value="InterPro"/>
</dbReference>
<keyword evidence="5" id="KW-0333">Golgi apparatus</keyword>
<evidence type="ECO:0000256" key="3">
    <source>
        <dbReference type="ARBA" id="ARBA00022448"/>
    </source>
</evidence>
<feature type="compositionally biased region" description="Basic and acidic residues" evidence="8">
    <location>
        <begin position="914"/>
        <end position="933"/>
    </location>
</feature>
<evidence type="ECO:0000313" key="10">
    <source>
        <dbReference type="Proteomes" id="UP000183365"/>
    </source>
</evidence>
<evidence type="ECO:0000256" key="6">
    <source>
        <dbReference type="ARBA" id="ARBA00023054"/>
    </source>
</evidence>
<keyword evidence="6 7" id="KW-0175">Coiled coil</keyword>